<dbReference type="PANTHER" id="PTHR40516:SF1">
    <property type="entry name" value="ANTITOXIN CHPS-RELATED"/>
    <property type="match status" value="1"/>
</dbReference>
<dbReference type="PANTHER" id="PTHR40516">
    <property type="entry name" value="ANTITOXIN CHPS-RELATED"/>
    <property type="match status" value="1"/>
</dbReference>
<dbReference type="STRING" id="1802114.A2719_03625"/>
<dbReference type="InterPro" id="IPR037914">
    <property type="entry name" value="SpoVT-AbrB_sf"/>
</dbReference>
<dbReference type="AlphaFoldDB" id="A0A1G2G2D1"/>
<sequence>MTTKIKMWGNSLGVHIPKHVSEELSLHEGSDVQVFVQDEQISIRPIKAKKKITLKERVAKITDENKHGDAWKGWVGPVGREIW</sequence>
<dbReference type="EMBL" id="MHNK01000010">
    <property type="protein sequence ID" value="OGZ44021.1"/>
    <property type="molecule type" value="Genomic_DNA"/>
</dbReference>
<organism evidence="2 3">
    <name type="scientific">Candidatus Ryanbacteria bacterium RIFCSPHIGHO2_01_FULL_45_22</name>
    <dbReference type="NCBI Taxonomy" id="1802114"/>
    <lineage>
        <taxon>Bacteria</taxon>
        <taxon>Candidatus Ryaniibacteriota</taxon>
    </lineage>
</organism>
<dbReference type="GO" id="GO:0097351">
    <property type="term" value="F:toxin sequestering activity"/>
    <property type="evidence" value="ECO:0007669"/>
    <property type="project" value="InterPro"/>
</dbReference>
<dbReference type="InterPro" id="IPR039052">
    <property type="entry name" value="Antitox_PemI-like"/>
</dbReference>
<evidence type="ECO:0000259" key="1">
    <source>
        <dbReference type="SMART" id="SM00966"/>
    </source>
</evidence>
<feature type="domain" description="SpoVT-AbrB" evidence="1">
    <location>
        <begin position="6"/>
        <end position="51"/>
    </location>
</feature>
<evidence type="ECO:0000313" key="3">
    <source>
        <dbReference type="Proteomes" id="UP000177480"/>
    </source>
</evidence>
<dbReference type="GO" id="GO:0003677">
    <property type="term" value="F:DNA binding"/>
    <property type="evidence" value="ECO:0007669"/>
    <property type="project" value="InterPro"/>
</dbReference>
<dbReference type="SMART" id="SM00966">
    <property type="entry name" value="SpoVT_AbrB"/>
    <property type="match status" value="1"/>
</dbReference>
<evidence type="ECO:0000313" key="2">
    <source>
        <dbReference type="EMBL" id="OGZ44021.1"/>
    </source>
</evidence>
<accession>A0A1G2G2D1</accession>
<comment type="caution">
    <text evidence="2">The sequence shown here is derived from an EMBL/GenBank/DDBJ whole genome shotgun (WGS) entry which is preliminary data.</text>
</comment>
<name>A0A1G2G2D1_9BACT</name>
<dbReference type="Pfam" id="PF04014">
    <property type="entry name" value="MazE_antitoxin"/>
    <property type="match status" value="1"/>
</dbReference>
<reference evidence="2 3" key="1">
    <citation type="journal article" date="2016" name="Nat. Commun.">
        <title>Thousands of microbial genomes shed light on interconnected biogeochemical processes in an aquifer system.</title>
        <authorList>
            <person name="Anantharaman K."/>
            <person name="Brown C.T."/>
            <person name="Hug L.A."/>
            <person name="Sharon I."/>
            <person name="Castelle C.J."/>
            <person name="Probst A.J."/>
            <person name="Thomas B.C."/>
            <person name="Singh A."/>
            <person name="Wilkins M.J."/>
            <person name="Karaoz U."/>
            <person name="Brodie E.L."/>
            <person name="Williams K.H."/>
            <person name="Hubbard S.S."/>
            <person name="Banfield J.F."/>
        </authorList>
    </citation>
    <scope>NUCLEOTIDE SEQUENCE [LARGE SCALE GENOMIC DNA]</scope>
</reference>
<proteinExistence type="predicted"/>
<dbReference type="Proteomes" id="UP000177480">
    <property type="component" value="Unassembled WGS sequence"/>
</dbReference>
<gene>
    <name evidence="2" type="ORF">A2719_03625</name>
</gene>
<protein>
    <recommendedName>
        <fullName evidence="1">SpoVT-AbrB domain-containing protein</fullName>
    </recommendedName>
</protein>
<dbReference type="Gene3D" id="2.10.260.10">
    <property type="match status" value="1"/>
</dbReference>
<dbReference type="InterPro" id="IPR007159">
    <property type="entry name" value="SpoVT-AbrB_dom"/>
</dbReference>
<dbReference type="SUPFAM" id="SSF89447">
    <property type="entry name" value="AbrB/MazE/MraZ-like"/>
    <property type="match status" value="1"/>
</dbReference>